<sequence>MFYILIAIFSITTLLHPLQAQDSKDQNWQAKAQSSFLNLLKSHSKQNLSQFRVQLWTVSPGKSVTTAFGHAALRIVSGPDYGDTDFYLDFGVYDPSPGFLWRFMKGEANFFVNIIPTSSAFQTWDSTGRGILVSELLLDESKKHKLFEEILKVYEKNKDGYYYDNFTNNCVTFLRDILSETKGEKIRLLSMDSEKNTWRKRVLPYSQSIIWLNINETLLFDKDTDAVRDSYEIIYLPEDLRRAVIDSGLSEESKVILRDRWGIQPGTSSALWKIIFAIIILFSLPVPLFKLFERYAVVTYSLVSGIGGTVATLVYFFTSFSFMDQTISWLIYSPLDFLLLKRYDLWQNKRAFWSYVALRCLMLLFAFSLRLSIYKQDIDMILFVSVFFFAMLLFKYRNDVISLIKRQS</sequence>
<evidence type="ECO:0000313" key="3">
    <source>
        <dbReference type="EMBL" id="GBF49692.1"/>
    </source>
</evidence>
<gene>
    <name evidence="3" type="ORF">LPTSP4_12080</name>
</gene>
<feature type="domain" description="Lnb N-terminal periplasmic" evidence="2">
    <location>
        <begin position="47"/>
        <end position="188"/>
    </location>
</feature>
<evidence type="ECO:0000259" key="2">
    <source>
        <dbReference type="Pfam" id="PF13387"/>
    </source>
</evidence>
<proteinExistence type="predicted"/>
<reference evidence="3 4" key="1">
    <citation type="submission" date="2018-02" db="EMBL/GenBank/DDBJ databases">
        <title>Novel Leptospira species isolated from soil and water in Japan.</title>
        <authorList>
            <person name="Nakao R."/>
            <person name="Masuzawa T."/>
        </authorList>
    </citation>
    <scope>NUCLEOTIDE SEQUENCE [LARGE SCALE GENOMIC DNA]</scope>
    <source>
        <strain evidence="3 4">YH101</strain>
    </source>
</reference>
<organism evidence="3 4">
    <name type="scientific">Leptospira ryugenii</name>
    <dbReference type="NCBI Taxonomy" id="1917863"/>
    <lineage>
        <taxon>Bacteria</taxon>
        <taxon>Pseudomonadati</taxon>
        <taxon>Spirochaetota</taxon>
        <taxon>Spirochaetia</taxon>
        <taxon>Leptospirales</taxon>
        <taxon>Leptospiraceae</taxon>
        <taxon>Leptospira</taxon>
    </lineage>
</organism>
<keyword evidence="4" id="KW-1185">Reference proteome</keyword>
<protein>
    <recommendedName>
        <fullName evidence="2">Lnb N-terminal periplasmic domain-containing protein</fullName>
    </recommendedName>
</protein>
<dbReference type="RefSeq" id="WP_108974793.1">
    <property type="nucleotide sequence ID" value="NZ_BFBB01000003.1"/>
</dbReference>
<feature type="transmembrane region" description="Helical" evidence="1">
    <location>
        <begin position="295"/>
        <end position="316"/>
    </location>
</feature>
<keyword evidence="1" id="KW-1133">Transmembrane helix</keyword>
<name>A0A2P2DYJ8_9LEPT</name>
<dbReference type="InterPro" id="IPR025178">
    <property type="entry name" value="Lnb_N"/>
</dbReference>
<dbReference type="OrthoDB" id="319167at2"/>
<dbReference type="Proteomes" id="UP000245133">
    <property type="component" value="Unassembled WGS sequence"/>
</dbReference>
<evidence type="ECO:0000256" key="1">
    <source>
        <dbReference type="SAM" id="Phobius"/>
    </source>
</evidence>
<accession>A0A2P2DYJ8</accession>
<feature type="transmembrane region" description="Helical" evidence="1">
    <location>
        <begin position="380"/>
        <end position="396"/>
    </location>
</feature>
<dbReference type="EMBL" id="BFBB01000003">
    <property type="protein sequence ID" value="GBF49692.1"/>
    <property type="molecule type" value="Genomic_DNA"/>
</dbReference>
<evidence type="ECO:0000313" key="4">
    <source>
        <dbReference type="Proteomes" id="UP000245133"/>
    </source>
</evidence>
<feature type="transmembrane region" description="Helical" evidence="1">
    <location>
        <begin position="352"/>
        <end position="374"/>
    </location>
</feature>
<keyword evidence="1" id="KW-0472">Membrane</keyword>
<comment type="caution">
    <text evidence="3">The sequence shown here is derived from an EMBL/GenBank/DDBJ whole genome shotgun (WGS) entry which is preliminary data.</text>
</comment>
<keyword evidence="1" id="KW-0812">Transmembrane</keyword>
<dbReference type="Pfam" id="PF13387">
    <property type="entry name" value="Lnb_N"/>
    <property type="match status" value="1"/>
</dbReference>
<dbReference type="AlphaFoldDB" id="A0A2P2DYJ8"/>